<dbReference type="Proteomes" id="UP000186736">
    <property type="component" value="Unassembled WGS sequence"/>
</dbReference>
<sequence>MRRLGALLLGALVVFSASARADREAFARPLPGLDDDMQLERFFKGRGLFRQAWVIAPSRDEAVDGLGPLYNRITCIACHPKNGRGQAPADETAPMRTMLVRLSLPGKDAHGGPLPHPAYGDQLNELGIPGVRGEGQARIRWEERPVRFANGETLSLRQPHLLFSELGYGPLGDIHTSMRVGNPVFGLGLLEQVSAAELQRMADEPKADGVRGKVNQVWSVERQRLEPGRFGLKANQPDLLQQIASALHGDLGITSPLYPEENCAPQQRDCQQALSGGLPEVDAMQLSELHFYLVNLAPPARRDRDRVLEGERLFAEAGCAVCHRPQLKAGAQVIEPYTDLLLHDMGDGLADGREDFLATGTEWRTPPLWGVGLIERINPGAGYLHDGRARSLSEAVLWHGGEAGVARERFAGMDKADRQALLLFLQSL</sequence>
<comment type="caution">
    <text evidence="7">The sequence shown here is derived from an EMBL/GenBank/DDBJ whole genome shotgun (WGS) entry which is preliminary data.</text>
</comment>
<dbReference type="RefSeq" id="WP_081430248.1">
    <property type="nucleotide sequence ID" value="NZ_MKZO01000021.1"/>
</dbReference>
<evidence type="ECO:0000256" key="2">
    <source>
        <dbReference type="ARBA" id="ARBA00022723"/>
    </source>
</evidence>
<evidence type="ECO:0000256" key="4">
    <source>
        <dbReference type="PROSITE-ProRule" id="PRU00433"/>
    </source>
</evidence>
<dbReference type="InterPro" id="IPR051395">
    <property type="entry name" value="Cytochrome_c_Peroxidase/MauG"/>
</dbReference>
<evidence type="ECO:0000256" key="5">
    <source>
        <dbReference type="SAM" id="SignalP"/>
    </source>
</evidence>
<dbReference type="GO" id="GO:0004130">
    <property type="term" value="F:cytochrome-c peroxidase activity"/>
    <property type="evidence" value="ECO:0007669"/>
    <property type="project" value="TreeGrafter"/>
</dbReference>
<dbReference type="Pfam" id="PF06537">
    <property type="entry name" value="DHOR"/>
    <property type="match status" value="1"/>
</dbReference>
<evidence type="ECO:0000313" key="8">
    <source>
        <dbReference type="Proteomes" id="UP000186736"/>
    </source>
</evidence>
<organism evidence="7 8">
    <name type="scientific">Pseudomonas putida</name>
    <name type="common">Arthrobacter siderocapsulatus</name>
    <dbReference type="NCBI Taxonomy" id="303"/>
    <lineage>
        <taxon>Bacteria</taxon>
        <taxon>Pseudomonadati</taxon>
        <taxon>Pseudomonadota</taxon>
        <taxon>Gammaproteobacteria</taxon>
        <taxon>Pseudomonadales</taxon>
        <taxon>Pseudomonadaceae</taxon>
        <taxon>Pseudomonas</taxon>
    </lineage>
</organism>
<dbReference type="OrthoDB" id="9805202at2"/>
<accession>A0A1Q9R576</accession>
<dbReference type="PROSITE" id="PS51007">
    <property type="entry name" value="CYTC"/>
    <property type="match status" value="1"/>
</dbReference>
<keyword evidence="3 4" id="KW-0408">Iron</keyword>
<evidence type="ECO:0000256" key="3">
    <source>
        <dbReference type="ARBA" id="ARBA00023004"/>
    </source>
</evidence>
<keyword evidence="5" id="KW-0732">Signal</keyword>
<name>A0A1Q9R576_PSEPU</name>
<protein>
    <recommendedName>
        <fullName evidence="6">Cytochrome c domain-containing protein</fullName>
    </recommendedName>
</protein>
<dbReference type="GO" id="GO:0009055">
    <property type="term" value="F:electron transfer activity"/>
    <property type="evidence" value="ECO:0007669"/>
    <property type="project" value="InterPro"/>
</dbReference>
<dbReference type="SUPFAM" id="SSF46626">
    <property type="entry name" value="Cytochrome c"/>
    <property type="match status" value="1"/>
</dbReference>
<dbReference type="EMBL" id="MKZO01000021">
    <property type="protein sequence ID" value="OLS62547.1"/>
    <property type="molecule type" value="Genomic_DNA"/>
</dbReference>
<keyword evidence="1 4" id="KW-0349">Heme</keyword>
<dbReference type="Gene3D" id="1.10.760.10">
    <property type="entry name" value="Cytochrome c-like domain"/>
    <property type="match status" value="1"/>
</dbReference>
<proteinExistence type="predicted"/>
<dbReference type="InterPro" id="IPR010538">
    <property type="entry name" value="DHOR"/>
</dbReference>
<feature type="chain" id="PRO_5013226326" description="Cytochrome c domain-containing protein" evidence="5">
    <location>
        <begin position="22"/>
        <end position="428"/>
    </location>
</feature>
<keyword evidence="2 4" id="KW-0479">Metal-binding</keyword>
<feature type="domain" description="Cytochrome c" evidence="6">
    <location>
        <begin position="305"/>
        <end position="428"/>
    </location>
</feature>
<dbReference type="PANTHER" id="PTHR30600:SF4">
    <property type="entry name" value="CYTOCHROME C DOMAIN-CONTAINING PROTEIN"/>
    <property type="match status" value="1"/>
</dbReference>
<reference evidence="7 8" key="1">
    <citation type="submission" date="2016-10" db="EMBL/GenBank/DDBJ databases">
        <title>Genome Sequence of Pseudomonas putida GM4FR.</title>
        <authorList>
            <person name="Poehlein A."/>
            <person name="Wemheuer F."/>
            <person name="Hollensteiner J."/>
            <person name="Wemheuer B."/>
        </authorList>
    </citation>
    <scope>NUCLEOTIDE SEQUENCE [LARGE SCALE GENOMIC DNA]</scope>
    <source>
        <strain evidence="7 8">GM4FR</strain>
    </source>
</reference>
<dbReference type="PANTHER" id="PTHR30600">
    <property type="entry name" value="CYTOCHROME C PEROXIDASE-RELATED"/>
    <property type="match status" value="1"/>
</dbReference>
<evidence type="ECO:0000256" key="1">
    <source>
        <dbReference type="ARBA" id="ARBA00022617"/>
    </source>
</evidence>
<dbReference type="InterPro" id="IPR009056">
    <property type="entry name" value="Cyt_c-like_dom"/>
</dbReference>
<dbReference type="GO" id="GO:0020037">
    <property type="term" value="F:heme binding"/>
    <property type="evidence" value="ECO:0007669"/>
    <property type="project" value="InterPro"/>
</dbReference>
<dbReference type="AlphaFoldDB" id="A0A1Q9R576"/>
<gene>
    <name evidence="7" type="ORF">PSEMO_24970</name>
</gene>
<dbReference type="InterPro" id="IPR036909">
    <property type="entry name" value="Cyt_c-like_dom_sf"/>
</dbReference>
<dbReference type="GO" id="GO:0046872">
    <property type="term" value="F:metal ion binding"/>
    <property type="evidence" value="ECO:0007669"/>
    <property type="project" value="UniProtKB-KW"/>
</dbReference>
<dbReference type="PIRSF" id="PIRSF028099">
    <property type="entry name" value="DUF1111"/>
    <property type="match status" value="1"/>
</dbReference>
<evidence type="ECO:0000313" key="7">
    <source>
        <dbReference type="EMBL" id="OLS62547.1"/>
    </source>
</evidence>
<evidence type="ECO:0000259" key="6">
    <source>
        <dbReference type="PROSITE" id="PS51007"/>
    </source>
</evidence>
<feature type="signal peptide" evidence="5">
    <location>
        <begin position="1"/>
        <end position="21"/>
    </location>
</feature>